<dbReference type="PROSITE" id="PS00798">
    <property type="entry name" value="ALDOKETO_REDUCTASE_1"/>
    <property type="match status" value="1"/>
</dbReference>
<evidence type="ECO:0000313" key="2">
    <source>
        <dbReference type="EMBL" id="KAH9321237.1"/>
    </source>
</evidence>
<dbReference type="InterPro" id="IPR020471">
    <property type="entry name" value="AKR"/>
</dbReference>
<dbReference type="InterPro" id="IPR036812">
    <property type="entry name" value="NAD(P)_OxRdtase_dom_sf"/>
</dbReference>
<feature type="non-terminal residue" evidence="2">
    <location>
        <position position="54"/>
    </location>
</feature>
<dbReference type="GO" id="GO:0016491">
    <property type="term" value="F:oxidoreductase activity"/>
    <property type="evidence" value="ECO:0007669"/>
    <property type="project" value="InterPro"/>
</dbReference>
<evidence type="ECO:0000259" key="1">
    <source>
        <dbReference type="Pfam" id="PF00248"/>
    </source>
</evidence>
<reference evidence="2 3" key="1">
    <citation type="journal article" date="2021" name="Nat. Plants">
        <title>The Taxus genome provides insights into paclitaxel biosynthesis.</title>
        <authorList>
            <person name="Xiong X."/>
            <person name="Gou J."/>
            <person name="Liao Q."/>
            <person name="Li Y."/>
            <person name="Zhou Q."/>
            <person name="Bi G."/>
            <person name="Li C."/>
            <person name="Du R."/>
            <person name="Wang X."/>
            <person name="Sun T."/>
            <person name="Guo L."/>
            <person name="Liang H."/>
            <person name="Lu P."/>
            <person name="Wu Y."/>
            <person name="Zhang Z."/>
            <person name="Ro D.K."/>
            <person name="Shang Y."/>
            <person name="Huang S."/>
            <person name="Yan J."/>
        </authorList>
    </citation>
    <scope>NUCLEOTIDE SEQUENCE [LARGE SCALE GENOMIC DNA]</scope>
    <source>
        <strain evidence="2">Ta-2019</strain>
    </source>
</reference>
<dbReference type="SUPFAM" id="SSF51430">
    <property type="entry name" value="NAD(P)-linked oxidoreductase"/>
    <property type="match status" value="1"/>
</dbReference>
<sequence length="54" mass="5949">MKQAVDTALQAGYRHLDTASIYDTEPALGEALNHTILTGIINRDEVFVTSKLFV</sequence>
<proteinExistence type="predicted"/>
<evidence type="ECO:0000313" key="3">
    <source>
        <dbReference type="Proteomes" id="UP000824469"/>
    </source>
</evidence>
<comment type="caution">
    <text evidence="2">The sequence shown here is derived from an EMBL/GenBank/DDBJ whole genome shotgun (WGS) entry which is preliminary data.</text>
</comment>
<dbReference type="InterPro" id="IPR018170">
    <property type="entry name" value="Aldo/ket_reductase_CS"/>
</dbReference>
<accession>A0AA38GCX9</accession>
<gene>
    <name evidence="2" type="ORF">KI387_015876</name>
</gene>
<dbReference type="Proteomes" id="UP000824469">
    <property type="component" value="Unassembled WGS sequence"/>
</dbReference>
<dbReference type="InterPro" id="IPR023210">
    <property type="entry name" value="NADP_OxRdtase_dom"/>
</dbReference>
<dbReference type="Gene3D" id="3.20.20.100">
    <property type="entry name" value="NADP-dependent oxidoreductase domain"/>
    <property type="match status" value="1"/>
</dbReference>
<protein>
    <recommendedName>
        <fullName evidence="1">NADP-dependent oxidoreductase domain-containing protein</fullName>
    </recommendedName>
</protein>
<feature type="domain" description="NADP-dependent oxidoreductase" evidence="1">
    <location>
        <begin position="3"/>
        <end position="52"/>
    </location>
</feature>
<dbReference type="PANTHER" id="PTHR11732">
    <property type="entry name" value="ALDO/KETO REDUCTASE"/>
    <property type="match status" value="1"/>
</dbReference>
<organism evidence="2 3">
    <name type="scientific">Taxus chinensis</name>
    <name type="common">Chinese yew</name>
    <name type="synonym">Taxus wallichiana var. chinensis</name>
    <dbReference type="NCBI Taxonomy" id="29808"/>
    <lineage>
        <taxon>Eukaryota</taxon>
        <taxon>Viridiplantae</taxon>
        <taxon>Streptophyta</taxon>
        <taxon>Embryophyta</taxon>
        <taxon>Tracheophyta</taxon>
        <taxon>Spermatophyta</taxon>
        <taxon>Pinopsida</taxon>
        <taxon>Pinidae</taxon>
        <taxon>Conifers II</taxon>
        <taxon>Cupressales</taxon>
        <taxon>Taxaceae</taxon>
        <taxon>Taxus</taxon>
    </lineage>
</organism>
<name>A0AA38GCX9_TAXCH</name>
<dbReference type="AlphaFoldDB" id="A0AA38GCX9"/>
<dbReference type="EMBL" id="JAHRHJ020000003">
    <property type="protein sequence ID" value="KAH9321237.1"/>
    <property type="molecule type" value="Genomic_DNA"/>
</dbReference>
<keyword evidence="3" id="KW-1185">Reference proteome</keyword>
<dbReference type="Pfam" id="PF00248">
    <property type="entry name" value="Aldo_ket_red"/>
    <property type="match status" value="1"/>
</dbReference>